<name>A0A0D0C969_9AGAM</name>
<proteinExistence type="predicted"/>
<dbReference type="Proteomes" id="UP000054538">
    <property type="component" value="Unassembled WGS sequence"/>
</dbReference>
<protein>
    <submittedName>
        <fullName evidence="2">Unplaced genomic scaffold scaffold_1461, whole genome shotgun sequence</fullName>
    </submittedName>
</protein>
<keyword evidence="3" id="KW-1185">Reference proteome</keyword>
<organism evidence="2 3">
    <name type="scientific">Paxillus rubicundulus Ve08.2h10</name>
    <dbReference type="NCBI Taxonomy" id="930991"/>
    <lineage>
        <taxon>Eukaryota</taxon>
        <taxon>Fungi</taxon>
        <taxon>Dikarya</taxon>
        <taxon>Basidiomycota</taxon>
        <taxon>Agaricomycotina</taxon>
        <taxon>Agaricomycetes</taxon>
        <taxon>Agaricomycetidae</taxon>
        <taxon>Boletales</taxon>
        <taxon>Paxilineae</taxon>
        <taxon>Paxillaceae</taxon>
        <taxon>Paxillus</taxon>
    </lineage>
</organism>
<evidence type="ECO:0000313" key="3">
    <source>
        <dbReference type="Proteomes" id="UP000054538"/>
    </source>
</evidence>
<dbReference type="InParanoid" id="A0A0D0C969"/>
<feature type="non-terminal residue" evidence="2">
    <location>
        <position position="1"/>
    </location>
</feature>
<dbReference type="STRING" id="930991.A0A0D0C969"/>
<feature type="region of interest" description="Disordered" evidence="1">
    <location>
        <begin position="331"/>
        <end position="361"/>
    </location>
</feature>
<reference evidence="3" key="2">
    <citation type="submission" date="2015-01" db="EMBL/GenBank/DDBJ databases">
        <title>Evolutionary Origins and Diversification of the Mycorrhizal Mutualists.</title>
        <authorList>
            <consortium name="DOE Joint Genome Institute"/>
            <consortium name="Mycorrhizal Genomics Consortium"/>
            <person name="Kohler A."/>
            <person name="Kuo A."/>
            <person name="Nagy L.G."/>
            <person name="Floudas D."/>
            <person name="Copeland A."/>
            <person name="Barry K.W."/>
            <person name="Cichocki N."/>
            <person name="Veneault-Fourrey C."/>
            <person name="LaButti K."/>
            <person name="Lindquist E.A."/>
            <person name="Lipzen A."/>
            <person name="Lundell T."/>
            <person name="Morin E."/>
            <person name="Murat C."/>
            <person name="Riley R."/>
            <person name="Ohm R."/>
            <person name="Sun H."/>
            <person name="Tunlid A."/>
            <person name="Henrissat B."/>
            <person name="Grigoriev I.V."/>
            <person name="Hibbett D.S."/>
            <person name="Martin F."/>
        </authorList>
    </citation>
    <scope>NUCLEOTIDE SEQUENCE [LARGE SCALE GENOMIC DNA]</scope>
    <source>
        <strain evidence="3">Ve08.2h10</strain>
    </source>
</reference>
<feature type="region of interest" description="Disordered" evidence="1">
    <location>
        <begin position="1"/>
        <end position="35"/>
    </location>
</feature>
<evidence type="ECO:0000313" key="2">
    <source>
        <dbReference type="EMBL" id="KIK79432.1"/>
    </source>
</evidence>
<gene>
    <name evidence="2" type="ORF">PAXRUDRAFT_834100</name>
</gene>
<evidence type="ECO:0000256" key="1">
    <source>
        <dbReference type="SAM" id="MobiDB-lite"/>
    </source>
</evidence>
<sequence length="434" mass="48780">NEALQTCRDDGELSVPTDKPLIPLPSPPSSSNTGTHLHRVLATFMQLSPASQVKASAAVDSLGLMNSTPRPDTSSVSKVLFDTSKELPASEAFNSTYNLGIHHLVIELVEACQYLPLTLFTNKNNKCLHSEAYTLKCIKVPTSVGTNTHLLNLSQFKSEDTLDPLSWQEAWGCYLTWIVDVTPHDAHTQWSRHFLALSKDEGLRDCFKAILHFDIETCRNYILKPCQHDEEQWKHCLTKIKYEVLQEEVRLCLADRLQTSCPHFETQDKDSCRGVKRPRDNNLVTVSPTALKRQHQKERHRLQSTQVDNFANALAETPFASLSISPIPDVNASPITPPSTSAPSVETPPMPPSPASASESEDEDYFVLWTHPYHTDPSPPPCHIYLDHLSLILSPYDDDTEYSRIHTPYCPEGFDTLLHQTSLVDKFPELTFKL</sequence>
<dbReference type="EMBL" id="KN826283">
    <property type="protein sequence ID" value="KIK79432.1"/>
    <property type="molecule type" value="Genomic_DNA"/>
</dbReference>
<feature type="compositionally biased region" description="Low complexity" evidence="1">
    <location>
        <begin position="332"/>
        <end position="345"/>
    </location>
</feature>
<dbReference type="AlphaFoldDB" id="A0A0D0C969"/>
<dbReference type="HOGENOM" id="CLU_043065_0_0_1"/>
<reference evidence="2 3" key="1">
    <citation type="submission" date="2014-04" db="EMBL/GenBank/DDBJ databases">
        <authorList>
            <consortium name="DOE Joint Genome Institute"/>
            <person name="Kuo A."/>
            <person name="Kohler A."/>
            <person name="Jargeat P."/>
            <person name="Nagy L.G."/>
            <person name="Floudas D."/>
            <person name="Copeland A."/>
            <person name="Barry K.W."/>
            <person name="Cichocki N."/>
            <person name="Veneault-Fourrey C."/>
            <person name="LaButti K."/>
            <person name="Lindquist E.A."/>
            <person name="Lipzen A."/>
            <person name="Lundell T."/>
            <person name="Morin E."/>
            <person name="Murat C."/>
            <person name="Sun H."/>
            <person name="Tunlid A."/>
            <person name="Henrissat B."/>
            <person name="Grigoriev I.V."/>
            <person name="Hibbett D.S."/>
            <person name="Martin F."/>
            <person name="Nordberg H.P."/>
            <person name="Cantor M.N."/>
            <person name="Hua S.X."/>
        </authorList>
    </citation>
    <scope>NUCLEOTIDE SEQUENCE [LARGE SCALE GENOMIC DNA]</scope>
    <source>
        <strain evidence="2 3">Ve08.2h10</strain>
    </source>
</reference>
<accession>A0A0D0C969</accession>